<keyword evidence="1" id="KW-0472">Membrane</keyword>
<reference evidence="2" key="1">
    <citation type="submission" date="2018-11" db="EMBL/GenBank/DDBJ databases">
        <authorList>
            <person name="Ashton P.M."/>
            <person name="Dallman T."/>
            <person name="Nair S."/>
            <person name="De Pinna E."/>
            <person name="Peters T."/>
            <person name="Grant K."/>
        </authorList>
    </citation>
    <scope>NUCLEOTIDE SEQUENCE [LARGE SCALE GENOMIC DNA]</scope>
    <source>
        <strain evidence="3">296838</strain>
        <strain evidence="2">634658</strain>
    </source>
</reference>
<keyword evidence="1" id="KW-1133">Transmembrane helix</keyword>
<evidence type="ECO:0000256" key="1">
    <source>
        <dbReference type="SAM" id="Phobius"/>
    </source>
</evidence>
<keyword evidence="1" id="KW-0812">Transmembrane</keyword>
<evidence type="ECO:0000313" key="3">
    <source>
        <dbReference type="EMBL" id="EBR9856947.1"/>
    </source>
</evidence>
<comment type="caution">
    <text evidence="2">The sequence shown here is derived from an EMBL/GenBank/DDBJ whole genome shotgun (WGS) entry which is preliminary data.</text>
</comment>
<dbReference type="EMBL" id="AAAGNC010000037">
    <property type="protein sequence ID" value="EAC0259218.1"/>
    <property type="molecule type" value="Genomic_DNA"/>
</dbReference>
<dbReference type="AlphaFoldDB" id="A0A5I3U357"/>
<proteinExistence type="predicted"/>
<protein>
    <submittedName>
        <fullName evidence="2">Uncharacterized protein</fullName>
    </submittedName>
</protein>
<dbReference type="Proteomes" id="UP000839816">
    <property type="component" value="Unassembled WGS sequence"/>
</dbReference>
<accession>A0A5I3U357</accession>
<gene>
    <name evidence="3" type="ORF">DS524_14145</name>
    <name evidence="2" type="ORF">EHE49_21505</name>
</gene>
<organism evidence="2">
    <name type="scientific">Salmonella enterica subsp. enterica serovar Chester</name>
    <dbReference type="NCBI Taxonomy" id="149386"/>
    <lineage>
        <taxon>Bacteria</taxon>
        <taxon>Pseudomonadati</taxon>
        <taxon>Pseudomonadota</taxon>
        <taxon>Gammaproteobacteria</taxon>
        <taxon>Enterobacterales</taxon>
        <taxon>Enterobacteriaceae</taxon>
        <taxon>Salmonella</taxon>
    </lineage>
</organism>
<feature type="transmembrane region" description="Helical" evidence="1">
    <location>
        <begin position="12"/>
        <end position="36"/>
    </location>
</feature>
<evidence type="ECO:0000313" key="2">
    <source>
        <dbReference type="EMBL" id="EAC0259218.1"/>
    </source>
</evidence>
<dbReference type="EMBL" id="AAGUAT010000012">
    <property type="protein sequence ID" value="EBR9856947.1"/>
    <property type="molecule type" value="Genomic_DNA"/>
</dbReference>
<name>A0A5I3U357_SALET</name>
<sequence length="70" mass="8472">MNNNKIRSMPDLIYPPLTIIFLQIIIHYIIFATFTYHTYQETEQNEYMCKFTLPIEHTAISQFICRRGER</sequence>